<dbReference type="GO" id="GO:0005737">
    <property type="term" value="C:cytoplasm"/>
    <property type="evidence" value="ECO:0007669"/>
    <property type="project" value="TreeGrafter"/>
</dbReference>
<dbReference type="GO" id="GO:0046872">
    <property type="term" value="F:metal ion binding"/>
    <property type="evidence" value="ECO:0007669"/>
    <property type="project" value="UniProtKB-KW"/>
</dbReference>
<dbReference type="Proteomes" id="UP000886885">
    <property type="component" value="Chromosome 1A"/>
</dbReference>
<dbReference type="OrthoDB" id="2011998at2759"/>
<dbReference type="PANTHER" id="PTHR12629">
    <property type="entry name" value="DIPHOSPHOINOSITOL POLYPHOSPHATE PHOSPHOHYDROLASE"/>
    <property type="match status" value="1"/>
</dbReference>
<dbReference type="PANTHER" id="PTHR12629:SF61">
    <property type="entry name" value="NUDIX HYDROLASE 16, MITOCHONDRIAL"/>
    <property type="match status" value="1"/>
</dbReference>
<gene>
    <name evidence="4" type="ORF">POTOM_000234</name>
</gene>
<dbReference type="PROSITE" id="PS00893">
    <property type="entry name" value="NUDIX_BOX"/>
    <property type="match status" value="1"/>
</dbReference>
<evidence type="ECO:0000313" key="5">
    <source>
        <dbReference type="Proteomes" id="UP000886885"/>
    </source>
</evidence>
<evidence type="ECO:0000313" key="4">
    <source>
        <dbReference type="EMBL" id="KAG6791122.1"/>
    </source>
</evidence>
<evidence type="ECO:0000256" key="2">
    <source>
        <dbReference type="ARBA" id="ARBA00022801"/>
    </source>
</evidence>
<protein>
    <recommendedName>
        <fullName evidence="3">Nudix hydrolase domain-containing protein</fullName>
    </recommendedName>
</protein>
<evidence type="ECO:0000259" key="3">
    <source>
        <dbReference type="PROSITE" id="PS51462"/>
    </source>
</evidence>
<dbReference type="GO" id="GO:0005634">
    <property type="term" value="C:nucleus"/>
    <property type="evidence" value="ECO:0007669"/>
    <property type="project" value="TreeGrafter"/>
</dbReference>
<keyword evidence="1" id="KW-0479">Metal-binding</keyword>
<reference evidence="4" key="1">
    <citation type="journal article" date="2020" name="bioRxiv">
        <title>Hybrid origin of Populus tomentosa Carr. identified through genome sequencing and phylogenomic analysis.</title>
        <authorList>
            <person name="An X."/>
            <person name="Gao K."/>
            <person name="Chen Z."/>
            <person name="Li J."/>
            <person name="Yang X."/>
            <person name="Yang X."/>
            <person name="Zhou J."/>
            <person name="Guo T."/>
            <person name="Zhao T."/>
            <person name="Huang S."/>
            <person name="Miao D."/>
            <person name="Khan W.U."/>
            <person name="Rao P."/>
            <person name="Ye M."/>
            <person name="Lei B."/>
            <person name="Liao W."/>
            <person name="Wang J."/>
            <person name="Ji L."/>
            <person name="Li Y."/>
            <person name="Guo B."/>
            <person name="Mustafa N.S."/>
            <person name="Li S."/>
            <person name="Yun Q."/>
            <person name="Keller S.R."/>
            <person name="Mao J."/>
            <person name="Zhang R."/>
            <person name="Strauss S.H."/>
        </authorList>
    </citation>
    <scope>NUCLEOTIDE SEQUENCE</scope>
    <source>
        <strain evidence="4">GM15</strain>
        <tissue evidence="4">Leaf</tissue>
    </source>
</reference>
<keyword evidence="5" id="KW-1185">Reference proteome</keyword>
<sequence length="143" mass="15800">MIKICSNELLSANSWFIDRCIPYRFRDYCEDDNANSAKVVELLMINSPSGPGLLFPKGGWENDETAEEAAVREAIEEAGVRGDLMVVCLSVLCSHMIHWGGGQALQYSLAAGLHIFSCRQSKETSSNCVSGFQDFIGYYAFKS</sequence>
<accession>A0A8X8DFP6</accession>
<evidence type="ECO:0000256" key="1">
    <source>
        <dbReference type="ARBA" id="ARBA00022723"/>
    </source>
</evidence>
<dbReference type="GO" id="GO:0016787">
    <property type="term" value="F:hydrolase activity"/>
    <property type="evidence" value="ECO:0007669"/>
    <property type="project" value="UniProtKB-KW"/>
</dbReference>
<proteinExistence type="predicted"/>
<feature type="domain" description="Nudix hydrolase" evidence="3">
    <location>
        <begin position="22"/>
        <end position="143"/>
    </location>
</feature>
<dbReference type="AlphaFoldDB" id="A0A8X8DFP6"/>
<dbReference type="EMBL" id="JAAWWB010000001">
    <property type="protein sequence ID" value="KAG6791122.1"/>
    <property type="molecule type" value="Genomic_DNA"/>
</dbReference>
<keyword evidence="2" id="KW-0378">Hydrolase</keyword>
<name>A0A8X8DFP6_POPTO</name>
<organism evidence="4 5">
    <name type="scientific">Populus tomentosa</name>
    <name type="common">Chinese white poplar</name>
    <dbReference type="NCBI Taxonomy" id="118781"/>
    <lineage>
        <taxon>Eukaryota</taxon>
        <taxon>Viridiplantae</taxon>
        <taxon>Streptophyta</taxon>
        <taxon>Embryophyta</taxon>
        <taxon>Tracheophyta</taxon>
        <taxon>Spermatophyta</taxon>
        <taxon>Magnoliopsida</taxon>
        <taxon>eudicotyledons</taxon>
        <taxon>Gunneridae</taxon>
        <taxon>Pentapetalae</taxon>
        <taxon>rosids</taxon>
        <taxon>fabids</taxon>
        <taxon>Malpighiales</taxon>
        <taxon>Salicaceae</taxon>
        <taxon>Saliceae</taxon>
        <taxon>Populus</taxon>
    </lineage>
</organism>
<dbReference type="InterPro" id="IPR020084">
    <property type="entry name" value="NUDIX_hydrolase_CS"/>
</dbReference>
<dbReference type="PROSITE" id="PS51462">
    <property type="entry name" value="NUDIX"/>
    <property type="match status" value="1"/>
</dbReference>
<dbReference type="InterPro" id="IPR000086">
    <property type="entry name" value="NUDIX_hydrolase_dom"/>
</dbReference>
<comment type="caution">
    <text evidence="4">The sequence shown here is derived from an EMBL/GenBank/DDBJ whole genome shotgun (WGS) entry which is preliminary data.</text>
</comment>
<dbReference type="Pfam" id="PF00293">
    <property type="entry name" value="NUDIX"/>
    <property type="match status" value="1"/>
</dbReference>